<comment type="caution">
    <text evidence="1">The sequence shown here is derived from an EMBL/GenBank/DDBJ whole genome shotgun (WGS) entry which is preliminary data.</text>
</comment>
<evidence type="ECO:0000313" key="2">
    <source>
        <dbReference type="Proteomes" id="UP001151760"/>
    </source>
</evidence>
<organism evidence="1 2">
    <name type="scientific">Tanacetum coccineum</name>
    <dbReference type="NCBI Taxonomy" id="301880"/>
    <lineage>
        <taxon>Eukaryota</taxon>
        <taxon>Viridiplantae</taxon>
        <taxon>Streptophyta</taxon>
        <taxon>Embryophyta</taxon>
        <taxon>Tracheophyta</taxon>
        <taxon>Spermatophyta</taxon>
        <taxon>Magnoliopsida</taxon>
        <taxon>eudicotyledons</taxon>
        <taxon>Gunneridae</taxon>
        <taxon>Pentapetalae</taxon>
        <taxon>asterids</taxon>
        <taxon>campanulids</taxon>
        <taxon>Asterales</taxon>
        <taxon>Asteraceae</taxon>
        <taxon>Asteroideae</taxon>
        <taxon>Anthemideae</taxon>
        <taxon>Anthemidinae</taxon>
        <taxon>Tanacetum</taxon>
    </lineage>
</organism>
<name>A0ABQ5ECW9_9ASTR</name>
<keyword evidence="2" id="KW-1185">Reference proteome</keyword>
<accession>A0ABQ5ECW9</accession>
<reference evidence="1" key="2">
    <citation type="submission" date="2022-01" db="EMBL/GenBank/DDBJ databases">
        <authorList>
            <person name="Yamashiro T."/>
            <person name="Shiraishi A."/>
            <person name="Satake H."/>
            <person name="Nakayama K."/>
        </authorList>
    </citation>
    <scope>NUCLEOTIDE SEQUENCE</scope>
</reference>
<evidence type="ECO:0000313" key="1">
    <source>
        <dbReference type="EMBL" id="GJT48697.1"/>
    </source>
</evidence>
<dbReference type="Proteomes" id="UP001151760">
    <property type="component" value="Unassembled WGS sequence"/>
</dbReference>
<proteinExistence type="predicted"/>
<reference evidence="1" key="1">
    <citation type="journal article" date="2022" name="Int. J. Mol. Sci.">
        <title>Draft Genome of Tanacetum Coccineum: Genomic Comparison of Closely Related Tanacetum-Family Plants.</title>
        <authorList>
            <person name="Yamashiro T."/>
            <person name="Shiraishi A."/>
            <person name="Nakayama K."/>
            <person name="Satake H."/>
        </authorList>
    </citation>
    <scope>NUCLEOTIDE SEQUENCE</scope>
</reference>
<sequence>MIIQVIKTYWGLGHEYKFIIEIVARRANECIMSITEPDYKNLNKNDIEDMYLLIMNGKHVEELVEYLRFGIVGRIGGYGSWQRISIGLGILTILRLHFIHDNKDYISVEISSGPNLSASTVQVQRFM</sequence>
<protein>
    <submittedName>
        <fullName evidence="1">Uncharacterized protein</fullName>
    </submittedName>
</protein>
<gene>
    <name evidence="1" type="ORF">Tco_0974854</name>
</gene>
<dbReference type="EMBL" id="BQNB010016175">
    <property type="protein sequence ID" value="GJT48697.1"/>
    <property type="molecule type" value="Genomic_DNA"/>
</dbReference>